<dbReference type="Pfam" id="PF05494">
    <property type="entry name" value="MlaC"/>
    <property type="match status" value="1"/>
</dbReference>
<organism evidence="2 3">
    <name type="scientific">Limimonas halophila</name>
    <dbReference type="NCBI Taxonomy" id="1082479"/>
    <lineage>
        <taxon>Bacteria</taxon>
        <taxon>Pseudomonadati</taxon>
        <taxon>Pseudomonadota</taxon>
        <taxon>Alphaproteobacteria</taxon>
        <taxon>Rhodospirillales</taxon>
        <taxon>Rhodovibrionaceae</taxon>
        <taxon>Limimonas</taxon>
    </lineage>
</organism>
<evidence type="ECO:0000313" key="2">
    <source>
        <dbReference type="EMBL" id="SDF80986.1"/>
    </source>
</evidence>
<dbReference type="InterPro" id="IPR017842">
    <property type="entry name" value="Hopanoid_biosyn-assoc_HpnM"/>
</dbReference>
<keyword evidence="1" id="KW-0732">Signal</keyword>
<feature type="signal peptide" evidence="1">
    <location>
        <begin position="1"/>
        <end position="26"/>
    </location>
</feature>
<dbReference type="STRING" id="1082479.SAMN05216241_102422"/>
<dbReference type="EMBL" id="FNCE01000002">
    <property type="protein sequence ID" value="SDF80986.1"/>
    <property type="molecule type" value="Genomic_DNA"/>
</dbReference>
<dbReference type="InterPro" id="IPR008869">
    <property type="entry name" value="MlaC/ttg2D"/>
</dbReference>
<sequence length="212" mass="23406">MRRRAVLAIIAAAFLAVTAPTAPRAAADVPDAATAPIRTLTDTLLETMQKAGSLGFQGRYDKLSPVLQEAFNFTFMTRLAVGSHWKTFNEQQRDTLVDHFARMSVATFAARFDGYNGESFEVLDPRPGPRDSILVPTQLTKANGDTVTIEYLTRQGDSGWQAVDIYLDGKYSEMATKRSEYTSVLERKGFQALLDRIESRIAEMRSDGEGSG</sequence>
<feature type="chain" id="PRO_5011781211" evidence="1">
    <location>
        <begin position="27"/>
        <end position="212"/>
    </location>
</feature>
<dbReference type="Proteomes" id="UP000199415">
    <property type="component" value="Unassembled WGS sequence"/>
</dbReference>
<protein>
    <submittedName>
        <fullName evidence="2">Phospholipid transport system substrate-binding protein</fullName>
    </submittedName>
</protein>
<dbReference type="AlphaFoldDB" id="A0A1G7P3V0"/>
<accession>A0A1G7P3V0</accession>
<dbReference type="RefSeq" id="WP_090019030.1">
    <property type="nucleotide sequence ID" value="NZ_FNCE01000002.1"/>
</dbReference>
<dbReference type="NCBIfam" id="TIGR03481">
    <property type="entry name" value="HpnM"/>
    <property type="match status" value="1"/>
</dbReference>
<dbReference type="Gene3D" id="3.10.450.710">
    <property type="entry name" value="Tgt2/MlaC"/>
    <property type="match status" value="1"/>
</dbReference>
<dbReference type="InterPro" id="IPR042245">
    <property type="entry name" value="Tgt2/MlaC_sf"/>
</dbReference>
<evidence type="ECO:0000313" key="3">
    <source>
        <dbReference type="Proteomes" id="UP000199415"/>
    </source>
</evidence>
<dbReference type="PANTHER" id="PTHR36573">
    <property type="entry name" value="INTERMEMBRANE PHOSPHOLIPID TRANSPORT SYSTEM BINDING PROTEIN MLAC"/>
    <property type="match status" value="1"/>
</dbReference>
<dbReference type="OrthoDB" id="7358716at2"/>
<proteinExistence type="predicted"/>
<evidence type="ECO:0000256" key="1">
    <source>
        <dbReference type="SAM" id="SignalP"/>
    </source>
</evidence>
<keyword evidence="3" id="KW-1185">Reference proteome</keyword>
<dbReference type="PANTHER" id="PTHR36573:SF1">
    <property type="entry name" value="INTERMEMBRANE PHOSPHOLIPID TRANSPORT SYSTEM BINDING PROTEIN MLAC"/>
    <property type="match status" value="1"/>
</dbReference>
<name>A0A1G7P3V0_9PROT</name>
<reference evidence="2 3" key="1">
    <citation type="submission" date="2016-10" db="EMBL/GenBank/DDBJ databases">
        <authorList>
            <person name="de Groot N.N."/>
        </authorList>
    </citation>
    <scope>NUCLEOTIDE SEQUENCE [LARGE SCALE GENOMIC DNA]</scope>
    <source>
        <strain evidence="2 3">DSM 25584</strain>
    </source>
</reference>
<gene>
    <name evidence="2" type="ORF">SAMN05216241_102422</name>
</gene>